<reference evidence="4" key="1">
    <citation type="journal article" date="2021" name="Mol. Ecol. Resour.">
        <title>Apolygus lucorum genome provides insights into omnivorousness and mesophyll feeding.</title>
        <authorList>
            <person name="Liu Y."/>
            <person name="Liu H."/>
            <person name="Wang H."/>
            <person name="Huang T."/>
            <person name="Liu B."/>
            <person name="Yang B."/>
            <person name="Yin L."/>
            <person name="Li B."/>
            <person name="Zhang Y."/>
            <person name="Zhang S."/>
            <person name="Jiang F."/>
            <person name="Zhang X."/>
            <person name="Ren Y."/>
            <person name="Wang B."/>
            <person name="Wang S."/>
            <person name="Lu Y."/>
            <person name="Wu K."/>
            <person name="Fan W."/>
            <person name="Wang G."/>
        </authorList>
    </citation>
    <scope>NUCLEOTIDE SEQUENCE</scope>
    <source>
        <strain evidence="4">12Hb</strain>
    </source>
</reference>
<dbReference type="InterPro" id="IPR001283">
    <property type="entry name" value="CRISP-related"/>
</dbReference>
<dbReference type="InterPro" id="IPR009003">
    <property type="entry name" value="Peptidase_S1_PA"/>
</dbReference>
<dbReference type="InterPro" id="IPR014044">
    <property type="entry name" value="CAP_dom"/>
</dbReference>
<dbReference type="PANTHER" id="PTHR10334">
    <property type="entry name" value="CYSTEINE-RICH SECRETORY PROTEIN-RELATED"/>
    <property type="match status" value="1"/>
</dbReference>
<feature type="domain" description="SCP" evidence="3">
    <location>
        <begin position="351"/>
        <end position="521"/>
    </location>
</feature>
<feature type="compositionally biased region" description="Basic and acidic residues" evidence="1">
    <location>
        <begin position="613"/>
        <end position="624"/>
    </location>
</feature>
<evidence type="ECO:0000256" key="1">
    <source>
        <dbReference type="SAM" id="MobiDB-lite"/>
    </source>
</evidence>
<name>A0A8S9XVD7_APOLU</name>
<keyword evidence="2" id="KW-0732">Signal</keyword>
<feature type="compositionally biased region" description="Basic and acidic residues" evidence="1">
    <location>
        <begin position="631"/>
        <end position="652"/>
    </location>
</feature>
<feature type="signal peptide" evidence="2">
    <location>
        <begin position="1"/>
        <end position="25"/>
    </location>
</feature>
<feature type="region of interest" description="Disordered" evidence="1">
    <location>
        <begin position="223"/>
        <end position="247"/>
    </location>
</feature>
<feature type="chain" id="PRO_5035921714" description="SCP domain-containing protein" evidence="2">
    <location>
        <begin position="26"/>
        <end position="827"/>
    </location>
</feature>
<gene>
    <name evidence="4" type="ORF">GE061_012564</name>
</gene>
<dbReference type="SMART" id="SM00198">
    <property type="entry name" value="SCP"/>
    <property type="match status" value="1"/>
</dbReference>
<evidence type="ECO:0000259" key="3">
    <source>
        <dbReference type="SMART" id="SM00198"/>
    </source>
</evidence>
<dbReference type="PRINTS" id="PR00838">
    <property type="entry name" value="V5ALLERGEN"/>
</dbReference>
<proteinExistence type="predicted"/>
<keyword evidence="5" id="KW-1185">Reference proteome</keyword>
<comment type="caution">
    <text evidence="4">The sequence shown here is derived from an EMBL/GenBank/DDBJ whole genome shotgun (WGS) entry which is preliminary data.</text>
</comment>
<dbReference type="Gene3D" id="3.40.33.10">
    <property type="entry name" value="CAP"/>
    <property type="match status" value="1"/>
</dbReference>
<accession>A0A8S9XVD7</accession>
<evidence type="ECO:0000256" key="2">
    <source>
        <dbReference type="SAM" id="SignalP"/>
    </source>
</evidence>
<dbReference type="EMBL" id="WIXP02000004">
    <property type="protein sequence ID" value="KAF6212046.1"/>
    <property type="molecule type" value="Genomic_DNA"/>
</dbReference>
<dbReference type="AlphaFoldDB" id="A0A8S9XVD7"/>
<organism evidence="4 5">
    <name type="scientific">Apolygus lucorum</name>
    <name type="common">Small green plant bug</name>
    <name type="synonym">Lygocoris lucorum</name>
    <dbReference type="NCBI Taxonomy" id="248454"/>
    <lineage>
        <taxon>Eukaryota</taxon>
        <taxon>Metazoa</taxon>
        <taxon>Ecdysozoa</taxon>
        <taxon>Arthropoda</taxon>
        <taxon>Hexapoda</taxon>
        <taxon>Insecta</taxon>
        <taxon>Pterygota</taxon>
        <taxon>Neoptera</taxon>
        <taxon>Paraneoptera</taxon>
        <taxon>Hemiptera</taxon>
        <taxon>Heteroptera</taxon>
        <taxon>Panheteroptera</taxon>
        <taxon>Cimicomorpha</taxon>
        <taxon>Miridae</taxon>
        <taxon>Mirini</taxon>
        <taxon>Apolygus</taxon>
    </lineage>
</organism>
<evidence type="ECO:0000313" key="4">
    <source>
        <dbReference type="EMBL" id="KAF6212046.1"/>
    </source>
</evidence>
<dbReference type="InterPro" id="IPR043504">
    <property type="entry name" value="Peptidase_S1_PA_chymotrypsin"/>
</dbReference>
<dbReference type="Proteomes" id="UP000466442">
    <property type="component" value="Unassembled WGS sequence"/>
</dbReference>
<dbReference type="Pfam" id="PF00188">
    <property type="entry name" value="CAP"/>
    <property type="match status" value="1"/>
</dbReference>
<evidence type="ECO:0000313" key="5">
    <source>
        <dbReference type="Proteomes" id="UP000466442"/>
    </source>
</evidence>
<dbReference type="Gene3D" id="2.40.10.10">
    <property type="entry name" value="Trypsin-like serine proteases"/>
    <property type="match status" value="1"/>
</dbReference>
<dbReference type="PRINTS" id="PR00837">
    <property type="entry name" value="V5TPXLIKE"/>
</dbReference>
<feature type="compositionally biased region" description="Pro residues" evidence="1">
    <location>
        <begin position="226"/>
        <end position="247"/>
    </location>
</feature>
<sequence>MMSIHYQKTARFLLAMAFMKSMVESEFPDARDHTANIEEVKCVGVVENVNTKTKCQGTFLTQKHLATSCRCIGDTDKTTGIFTQGSPDSYNVMSWSKGSSGETQKAAQLHFHYNCGIEPNKVLMDLGLVETAGPFSENAVVPADLPDAQLFRFYAYIYRLQILQTRCMSTSLDLTPGSVLNMTVRSNIDCPRKLICVGKNRTNCELITLQTNYICAVPTPSITPTTPSPSPDPTSGPTDVPPTAPPVHAPCKASAGAPLLCHQMLVGINGRSADCNDPYNSYMFVTNSGRWKMFPRWVCILIVLHLVVLMAADVDWCNLECGRGLLHTMCGFEGRSSRRQCRNMRNTMTPSKRADLLHWHNSYRNKFAEGKLRVQGNPIEGVANMRQMTYYDDLETIAQTWAQQCVPAHDVCRTTPRFQGGVGFNSGQNFGTQKSDLGIPRDETTWYNFLQWIDERKNVPQAQLNSYGSITGHQPESWSHWTQLIWANTFTLGCAEVVYEVEAQFERTTFCNYGPGGNLRGRRALRFGPPCSACPRGTSCRPDSEYPSLCAFPNDPKFRQNFIILCSGDQCGERTPVLPEDEFMDAEEGDKLYEDHMEPGRHERKNPKAGFRKHVEPGRHEPILRKHKEPGRHELEPEEHIEPGKHEMALPEKHKKLGSYKLTGKEHLEPGEHEPKLLEHEEPGEHEDIRLREKKKRPKVLYGGRAVGDDIAAAAGKAAAPAAGAAAGAAAEKVAPSAAPGIAAAAKAAVNKVISQVKSGFGSGTNNSSPQNVSLQGVNKVGQEDPHADGAATTHTSGCKLKSTIPDKRLTGLTIVVTSLAYLQKYQ</sequence>
<dbReference type="InterPro" id="IPR002413">
    <property type="entry name" value="V5_allergen-like"/>
</dbReference>
<dbReference type="InterPro" id="IPR035940">
    <property type="entry name" value="CAP_sf"/>
</dbReference>
<dbReference type="GO" id="GO:0005576">
    <property type="term" value="C:extracellular region"/>
    <property type="evidence" value="ECO:0007669"/>
    <property type="project" value="UniProtKB-SubCell"/>
</dbReference>
<dbReference type="OrthoDB" id="414826at2759"/>
<dbReference type="SUPFAM" id="SSF55797">
    <property type="entry name" value="PR-1-like"/>
    <property type="match status" value="1"/>
</dbReference>
<feature type="compositionally biased region" description="Basic residues" evidence="1">
    <location>
        <begin position="602"/>
        <end position="612"/>
    </location>
</feature>
<dbReference type="CDD" id="cd05380">
    <property type="entry name" value="CAP_euk"/>
    <property type="match status" value="1"/>
</dbReference>
<dbReference type="SUPFAM" id="SSF50494">
    <property type="entry name" value="Trypsin-like serine proteases"/>
    <property type="match status" value="1"/>
</dbReference>
<protein>
    <recommendedName>
        <fullName evidence="3">SCP domain-containing protein</fullName>
    </recommendedName>
</protein>
<feature type="region of interest" description="Disordered" evidence="1">
    <location>
        <begin position="664"/>
        <end position="686"/>
    </location>
</feature>
<feature type="region of interest" description="Disordered" evidence="1">
    <location>
        <begin position="596"/>
        <end position="652"/>
    </location>
</feature>